<feature type="transmembrane region" description="Helical" evidence="7">
    <location>
        <begin position="554"/>
        <end position="574"/>
    </location>
</feature>
<evidence type="ECO:0000256" key="5">
    <source>
        <dbReference type="ARBA" id="ARBA00041396"/>
    </source>
</evidence>
<comment type="catalytic activity">
    <reaction evidence="2">
        <text>a 1,2-diacyl-sn-glycero-3-phospho-(1D-myo-inositol-3-phosphate) + H2O = a 1,2-diacyl-sn-glycero-3-phospho-(1D-myo-inositol) + phosphate</text>
        <dbReference type="Rhea" id="RHEA:12316"/>
        <dbReference type="ChEBI" id="CHEBI:15377"/>
        <dbReference type="ChEBI" id="CHEBI:43474"/>
        <dbReference type="ChEBI" id="CHEBI:57880"/>
        <dbReference type="ChEBI" id="CHEBI:58088"/>
        <dbReference type="EC" id="3.1.3.64"/>
    </reaction>
    <physiologicalReaction direction="left-to-right" evidence="2">
        <dbReference type="Rhea" id="RHEA:12317"/>
    </physiologicalReaction>
</comment>
<name>A0A1D1VUK0_RAMVA</name>
<comment type="catalytic activity">
    <reaction evidence="3">
        <text>a 1,2-diacyl-sn-glycero-3-phospho-(1D-myo-inositol 4-phosphate) + H2O = a 1,2-diacyl-sn-glycero-3-phospho-(1D-myo-inositol) + phosphate</text>
        <dbReference type="Rhea" id="RHEA:55652"/>
        <dbReference type="ChEBI" id="CHEBI:15377"/>
        <dbReference type="ChEBI" id="CHEBI:43474"/>
        <dbReference type="ChEBI" id="CHEBI:57880"/>
        <dbReference type="ChEBI" id="CHEBI:58178"/>
    </reaction>
    <physiologicalReaction direction="left-to-right" evidence="3">
        <dbReference type="Rhea" id="RHEA:55653"/>
    </physiologicalReaction>
</comment>
<dbReference type="STRING" id="947166.A0A1D1VUK0"/>
<keyword evidence="7" id="KW-1133">Transmembrane helix</keyword>
<keyword evidence="11" id="KW-1185">Reference proteome</keyword>
<dbReference type="AlphaFoldDB" id="A0A1D1VUK0"/>
<dbReference type="Proteomes" id="UP000186922">
    <property type="component" value="Unassembled WGS sequence"/>
</dbReference>
<evidence type="ECO:0000256" key="2">
    <source>
        <dbReference type="ARBA" id="ARBA00036631"/>
    </source>
</evidence>
<feature type="signal peptide" evidence="8">
    <location>
        <begin position="1"/>
        <end position="23"/>
    </location>
</feature>
<evidence type="ECO:0000256" key="6">
    <source>
        <dbReference type="ARBA" id="ARBA00041911"/>
    </source>
</evidence>
<keyword evidence="7" id="KW-0812">Transmembrane</keyword>
<dbReference type="OrthoDB" id="405996at2759"/>
<evidence type="ECO:0000256" key="4">
    <source>
        <dbReference type="ARBA" id="ARBA00040795"/>
    </source>
</evidence>
<dbReference type="PANTHER" id="PTHR45662:SF2">
    <property type="entry name" value="PHOSPHATIDYLINOSITOL-3-PHOSPHATASE SAC1"/>
    <property type="match status" value="1"/>
</dbReference>
<evidence type="ECO:0000256" key="7">
    <source>
        <dbReference type="SAM" id="Phobius"/>
    </source>
</evidence>
<feature type="domain" description="SAC" evidence="9">
    <location>
        <begin position="150"/>
        <end position="483"/>
    </location>
</feature>
<dbReference type="InterPro" id="IPR002013">
    <property type="entry name" value="SAC_dom"/>
</dbReference>
<dbReference type="Pfam" id="PF02383">
    <property type="entry name" value="Syja_N"/>
    <property type="match status" value="1"/>
</dbReference>
<sequence length="619" mass="70462">MRGFGSVLFASLLTLFLQKMTSSAVAADLRIYETYHLHVTNDKMYIEPLDADVNEVLVIDRVTQETSFQIPGILPAPGAAEVKIVFGILGRIHLIGGWYLVVVTGRERVGDVRGHTIWKLTSAELFPYTKNLLFLNAKQLEYNAVYKSMIETVLRTPGMYFSSSFDLTHSFQRLAMISDPQVLRDSLFRRADRRFVWNRHLLLNFTASSSENLSRYLLPLVQGFVGIQKMNIHNNDVEYVIISRRSTWRAGVRLYTRGIDQTGAVANYVESEAVLIYRGQLVSYVQSRGSAPIYWSQRPDLTYLPKPRVNVEHDHLQALQAHFQEQIVLYGDQTVVVLVNHRGREEIVGAVVRDAIKLSGHPNITFVAFDFHAQTKNMKWERLSILMDQIEPERLKQGFFVKPAPGEQLRQVQNGIFRTSCMDCLDRTNVVQGMIAKRALTDQLRFFGLFGPEEKLDDDPTSLSTFRNIWADNGDVISTQYAGTGALKSDFTRFGRRNYYGVARDGINSAQRWVKNNFMDGFRQDAIDLFLGNYIVETEEGATKPCPLASHRGFFWNTLLVFDLFAAAMGALCVLYPAETDFTTRLSWFAIWFGAFVVTTGVIHKNGLQYVDRPRLVPR</sequence>
<dbReference type="GO" id="GO:0004438">
    <property type="term" value="F:phosphatidylinositol-3-phosphate phosphatase activity"/>
    <property type="evidence" value="ECO:0007669"/>
    <property type="project" value="UniProtKB-EC"/>
</dbReference>
<comment type="caution">
    <text evidence="10">The sequence shown here is derived from an EMBL/GenBank/DDBJ whole genome shotgun (WGS) entry which is preliminary data.</text>
</comment>
<dbReference type="EC" id="3.1.3.64" evidence="1"/>
<proteinExistence type="predicted"/>
<dbReference type="PANTHER" id="PTHR45662">
    <property type="entry name" value="PHOSPHATIDYLINOSITIDE PHOSPHATASE SAC1"/>
    <property type="match status" value="1"/>
</dbReference>
<keyword evidence="8" id="KW-0732">Signal</keyword>
<evidence type="ECO:0000256" key="1">
    <source>
        <dbReference type="ARBA" id="ARBA00013038"/>
    </source>
</evidence>
<reference evidence="10 11" key="1">
    <citation type="journal article" date="2016" name="Nat. Commun.">
        <title>Extremotolerant tardigrade genome and improved radiotolerance of human cultured cells by tardigrade-unique protein.</title>
        <authorList>
            <person name="Hashimoto T."/>
            <person name="Horikawa D.D."/>
            <person name="Saito Y."/>
            <person name="Kuwahara H."/>
            <person name="Kozuka-Hata H."/>
            <person name="Shin-I T."/>
            <person name="Minakuchi Y."/>
            <person name="Ohishi K."/>
            <person name="Motoyama A."/>
            <person name="Aizu T."/>
            <person name="Enomoto A."/>
            <person name="Kondo K."/>
            <person name="Tanaka S."/>
            <person name="Hara Y."/>
            <person name="Koshikawa S."/>
            <person name="Sagara H."/>
            <person name="Miura T."/>
            <person name="Yokobori S."/>
            <person name="Miyagawa K."/>
            <person name="Suzuki Y."/>
            <person name="Kubo T."/>
            <person name="Oyama M."/>
            <person name="Kohara Y."/>
            <person name="Fujiyama A."/>
            <person name="Arakawa K."/>
            <person name="Katayama T."/>
            <person name="Toyoda A."/>
            <person name="Kunieda T."/>
        </authorList>
    </citation>
    <scope>NUCLEOTIDE SEQUENCE [LARGE SCALE GENOMIC DNA]</scope>
    <source>
        <strain evidence="10 11">YOKOZUNA-1</strain>
    </source>
</reference>
<dbReference type="GO" id="GO:0005783">
    <property type="term" value="C:endoplasmic reticulum"/>
    <property type="evidence" value="ECO:0007669"/>
    <property type="project" value="TreeGrafter"/>
</dbReference>
<dbReference type="GO" id="GO:0046856">
    <property type="term" value="P:phosphatidylinositol dephosphorylation"/>
    <property type="evidence" value="ECO:0007669"/>
    <property type="project" value="TreeGrafter"/>
</dbReference>
<keyword evidence="7" id="KW-0472">Membrane</keyword>
<dbReference type="EMBL" id="BDGG01000008">
    <property type="protein sequence ID" value="GAV02259.1"/>
    <property type="molecule type" value="Genomic_DNA"/>
</dbReference>
<protein>
    <recommendedName>
        <fullName evidence="4">Phosphatidylinositol-3-phosphatase SAC1</fullName>
        <ecNumber evidence="1">3.1.3.64</ecNumber>
    </recommendedName>
    <alternativeName>
        <fullName evidence="6">Phosphatidylinositol-4-phosphate phosphatase</fullName>
    </alternativeName>
    <alternativeName>
        <fullName evidence="5">Suppressor of actin mutations 1-like protein</fullName>
    </alternativeName>
</protein>
<evidence type="ECO:0000313" key="11">
    <source>
        <dbReference type="Proteomes" id="UP000186922"/>
    </source>
</evidence>
<evidence type="ECO:0000256" key="3">
    <source>
        <dbReference type="ARBA" id="ARBA00036807"/>
    </source>
</evidence>
<evidence type="ECO:0000256" key="8">
    <source>
        <dbReference type="SAM" id="SignalP"/>
    </source>
</evidence>
<evidence type="ECO:0000259" key="9">
    <source>
        <dbReference type="PROSITE" id="PS50275"/>
    </source>
</evidence>
<dbReference type="GO" id="GO:0043812">
    <property type="term" value="F:phosphatidylinositol-4-phosphate phosphatase activity"/>
    <property type="evidence" value="ECO:0007669"/>
    <property type="project" value="TreeGrafter"/>
</dbReference>
<accession>A0A1D1VUK0</accession>
<evidence type="ECO:0000313" key="10">
    <source>
        <dbReference type="EMBL" id="GAV02259.1"/>
    </source>
</evidence>
<gene>
    <name evidence="10" type="primary">RvY_12850-1</name>
    <name evidence="10" type="synonym">RvY_12850.1</name>
    <name evidence="10" type="ORF">RvY_12850</name>
</gene>
<feature type="transmembrane region" description="Helical" evidence="7">
    <location>
        <begin position="586"/>
        <end position="604"/>
    </location>
</feature>
<organism evidence="10 11">
    <name type="scientific">Ramazzottius varieornatus</name>
    <name type="common">Water bear</name>
    <name type="synonym">Tardigrade</name>
    <dbReference type="NCBI Taxonomy" id="947166"/>
    <lineage>
        <taxon>Eukaryota</taxon>
        <taxon>Metazoa</taxon>
        <taxon>Ecdysozoa</taxon>
        <taxon>Tardigrada</taxon>
        <taxon>Eutardigrada</taxon>
        <taxon>Parachela</taxon>
        <taxon>Hypsibioidea</taxon>
        <taxon>Ramazzottiidae</taxon>
        <taxon>Ramazzottius</taxon>
    </lineage>
</organism>
<feature type="chain" id="PRO_5008898869" description="Phosphatidylinositol-3-phosphatase SAC1" evidence="8">
    <location>
        <begin position="24"/>
        <end position="619"/>
    </location>
</feature>
<dbReference type="PROSITE" id="PS50275">
    <property type="entry name" value="SAC"/>
    <property type="match status" value="1"/>
</dbReference>